<dbReference type="Pfam" id="PF07715">
    <property type="entry name" value="Plug"/>
    <property type="match status" value="1"/>
</dbReference>
<evidence type="ECO:0000259" key="14">
    <source>
        <dbReference type="Pfam" id="PF00593"/>
    </source>
</evidence>
<comment type="subcellular location">
    <subcellularLocation>
        <location evidence="1 11">Cell outer membrane</location>
        <topology evidence="1 11">Multi-pass membrane protein</topology>
    </subcellularLocation>
</comment>
<dbReference type="Gene3D" id="2.40.170.20">
    <property type="entry name" value="TonB-dependent receptor, beta-barrel domain"/>
    <property type="match status" value="1"/>
</dbReference>
<dbReference type="AlphaFoldDB" id="A0A844XID5"/>
<reference evidence="16 17" key="2">
    <citation type="submission" date="2020-02" db="EMBL/GenBank/DDBJ databases">
        <title>Erythrobacter dongmakensis sp. nov., isolated from a tidal mudflat.</title>
        <authorList>
            <person name="Kim I.S."/>
        </authorList>
    </citation>
    <scope>NUCLEOTIDE SEQUENCE [LARGE SCALE GENOMIC DNA]</scope>
    <source>
        <strain evidence="16 17">GH3-10</strain>
    </source>
</reference>
<evidence type="ECO:0000256" key="10">
    <source>
        <dbReference type="ARBA" id="ARBA00023237"/>
    </source>
</evidence>
<evidence type="ECO:0000259" key="15">
    <source>
        <dbReference type="Pfam" id="PF07715"/>
    </source>
</evidence>
<keyword evidence="5 11" id="KW-0812">Transmembrane</keyword>
<dbReference type="PANTHER" id="PTHR32552:SF81">
    <property type="entry name" value="TONB-DEPENDENT OUTER MEMBRANE RECEPTOR"/>
    <property type="match status" value="1"/>
</dbReference>
<evidence type="ECO:0000256" key="7">
    <source>
        <dbReference type="ARBA" id="ARBA00023065"/>
    </source>
</evidence>
<dbReference type="CDD" id="cd01347">
    <property type="entry name" value="ligand_gated_channel"/>
    <property type="match status" value="1"/>
</dbReference>
<dbReference type="PANTHER" id="PTHR32552">
    <property type="entry name" value="FERRICHROME IRON RECEPTOR-RELATED"/>
    <property type="match status" value="1"/>
</dbReference>
<evidence type="ECO:0000256" key="12">
    <source>
        <dbReference type="RuleBase" id="RU003357"/>
    </source>
</evidence>
<dbReference type="GO" id="GO:0009279">
    <property type="term" value="C:cell outer membrane"/>
    <property type="evidence" value="ECO:0007669"/>
    <property type="project" value="UniProtKB-SubCell"/>
</dbReference>
<comment type="caution">
    <text evidence="16">The sequence shown here is derived from an EMBL/GenBank/DDBJ whole genome shotgun (WGS) entry which is preliminary data.</text>
</comment>
<keyword evidence="3 11" id="KW-1134">Transmembrane beta strand</keyword>
<keyword evidence="4" id="KW-0410">Iron transport</keyword>
<evidence type="ECO:0000256" key="8">
    <source>
        <dbReference type="ARBA" id="ARBA00023077"/>
    </source>
</evidence>
<keyword evidence="6" id="KW-0408">Iron</keyword>
<keyword evidence="8 12" id="KW-0798">TonB box</keyword>
<evidence type="ECO:0000256" key="2">
    <source>
        <dbReference type="ARBA" id="ARBA00022448"/>
    </source>
</evidence>
<comment type="similarity">
    <text evidence="11 12">Belongs to the TonB-dependent receptor family.</text>
</comment>
<protein>
    <submittedName>
        <fullName evidence="16">TonB-dependent receptor</fullName>
    </submittedName>
</protein>
<name>A0A844XID5_9SPHN</name>
<keyword evidence="2 11" id="KW-0813">Transport</keyword>
<evidence type="ECO:0000256" key="9">
    <source>
        <dbReference type="ARBA" id="ARBA00023136"/>
    </source>
</evidence>
<feature type="signal peptide" evidence="13">
    <location>
        <begin position="1"/>
        <end position="28"/>
    </location>
</feature>
<keyword evidence="10 11" id="KW-0998">Cell outer membrane</keyword>
<dbReference type="SUPFAM" id="SSF56935">
    <property type="entry name" value="Porins"/>
    <property type="match status" value="1"/>
</dbReference>
<proteinExistence type="inferred from homology"/>
<dbReference type="InterPro" id="IPR039426">
    <property type="entry name" value="TonB-dep_rcpt-like"/>
</dbReference>
<dbReference type="EMBL" id="WUBR01000004">
    <property type="protein sequence ID" value="MWV29308.1"/>
    <property type="molecule type" value="Genomic_DNA"/>
</dbReference>
<organism evidence="16 17">
    <name type="scientific">Aurantiacibacter rhizosphaerae</name>
    <dbReference type="NCBI Taxonomy" id="2691582"/>
    <lineage>
        <taxon>Bacteria</taxon>
        <taxon>Pseudomonadati</taxon>
        <taxon>Pseudomonadota</taxon>
        <taxon>Alphaproteobacteria</taxon>
        <taxon>Sphingomonadales</taxon>
        <taxon>Erythrobacteraceae</taxon>
        <taxon>Aurantiacibacter</taxon>
    </lineage>
</organism>
<sequence length="746" mass="80763">MSKCKVLHKLHRAALACFLTTVSGTAYAQASTDTAAQPADQQATQSGGAIQDIIVTAQRRSERLQDVPIAVTAITGEALSEKQVITTQDLQLSIPSLNYGNQSGFATPYLRGIGSDIASINSDPSVATYIDGVYLANNASTVVSLLGVERIEVLLGPQGTLYGKNALGGAINVVTRTPTSELEGQVQLTAGNYDRLEGNAYVSGPITDNLYAGVYAVGQRRDHYYDFLIPEDQRQLNGTPEDEWLWGVRGKLVLDLDTVRLEASLEHSELAQADGNVFRNIQDPVTLQPNFDPDDKFFDSSDGRGAARPKATLGILRADVDLDFARFVSISSYRRVDFQGGTDIDGGPVPIFSVFADSQTDDYSQEFQLQSPSSSDITWTVGVYGFYEDGAFDPTGLAVFGTPILSYTDIKTTSWAVFGQATVPITDALNLTVGARYSKDKKEFSAYDATRMIANGELTGPITVIAQYPDSEESWDAFTPKVTLDYDLGSTLLYATYSKGYKPGVYNAAGPSNPGPIDPEKLTSYEVGSKSDFLNGDLRVNTSFFYYDFTDIQVQSLAPGQGGATILQNGASATSYGAEVSAIAQVTPAFSVNANVAYLHTEFDSFPAFAANIIGEPTAGPPPAVNRPVNLDVTGNELARSPEFVVSAGAQYVAELSVDHTLRFNADWYYNDGFFWDPSNQTRQESYNLVNFAVTYVNEPGDWSVRAWMKNAFDEYYFNTITTTSLAVSANEAAPQTFGVTVTKNF</sequence>
<feature type="chain" id="PRO_5032987952" evidence="13">
    <location>
        <begin position="29"/>
        <end position="746"/>
    </location>
</feature>
<evidence type="ECO:0000313" key="16">
    <source>
        <dbReference type="EMBL" id="MWV29308.1"/>
    </source>
</evidence>
<feature type="domain" description="TonB-dependent receptor-like beta-barrel" evidence="14">
    <location>
        <begin position="289"/>
        <end position="711"/>
    </location>
</feature>
<evidence type="ECO:0000256" key="5">
    <source>
        <dbReference type="ARBA" id="ARBA00022692"/>
    </source>
</evidence>
<dbReference type="GO" id="GO:0006826">
    <property type="term" value="P:iron ion transport"/>
    <property type="evidence" value="ECO:0007669"/>
    <property type="project" value="UniProtKB-KW"/>
</dbReference>
<dbReference type="InterPro" id="IPR036942">
    <property type="entry name" value="Beta-barrel_TonB_sf"/>
</dbReference>
<keyword evidence="13" id="KW-0732">Signal</keyword>
<keyword evidence="9 11" id="KW-0472">Membrane</keyword>
<dbReference type="Pfam" id="PF00593">
    <property type="entry name" value="TonB_dep_Rec_b-barrel"/>
    <property type="match status" value="1"/>
</dbReference>
<evidence type="ECO:0000313" key="17">
    <source>
        <dbReference type="Proteomes" id="UP000461409"/>
    </source>
</evidence>
<dbReference type="PROSITE" id="PS52016">
    <property type="entry name" value="TONB_DEPENDENT_REC_3"/>
    <property type="match status" value="1"/>
</dbReference>
<evidence type="ECO:0000256" key="13">
    <source>
        <dbReference type="SAM" id="SignalP"/>
    </source>
</evidence>
<reference evidence="16 17" key="1">
    <citation type="submission" date="2019-12" db="EMBL/GenBank/DDBJ databases">
        <authorList>
            <person name="Lee S.D."/>
        </authorList>
    </citation>
    <scope>NUCLEOTIDE SEQUENCE [LARGE SCALE GENOMIC DNA]</scope>
    <source>
        <strain evidence="16 17">GH3-10</strain>
    </source>
</reference>
<keyword evidence="16" id="KW-0675">Receptor</keyword>
<accession>A0A844XID5</accession>
<gene>
    <name evidence="16" type="ORF">GRF63_15490</name>
</gene>
<dbReference type="InterPro" id="IPR012910">
    <property type="entry name" value="Plug_dom"/>
</dbReference>
<evidence type="ECO:0000256" key="11">
    <source>
        <dbReference type="PROSITE-ProRule" id="PRU01360"/>
    </source>
</evidence>
<evidence type="ECO:0000256" key="3">
    <source>
        <dbReference type="ARBA" id="ARBA00022452"/>
    </source>
</evidence>
<keyword evidence="17" id="KW-1185">Reference proteome</keyword>
<dbReference type="Proteomes" id="UP000461409">
    <property type="component" value="Unassembled WGS sequence"/>
</dbReference>
<feature type="domain" description="TonB-dependent receptor plug" evidence="15">
    <location>
        <begin position="64"/>
        <end position="170"/>
    </location>
</feature>
<evidence type="ECO:0000256" key="6">
    <source>
        <dbReference type="ARBA" id="ARBA00023004"/>
    </source>
</evidence>
<evidence type="ECO:0000256" key="4">
    <source>
        <dbReference type="ARBA" id="ARBA00022496"/>
    </source>
</evidence>
<keyword evidence="7" id="KW-0406">Ion transport</keyword>
<dbReference type="InterPro" id="IPR000531">
    <property type="entry name" value="Beta-barrel_TonB"/>
</dbReference>
<evidence type="ECO:0000256" key="1">
    <source>
        <dbReference type="ARBA" id="ARBA00004571"/>
    </source>
</evidence>